<reference evidence="4 5" key="1">
    <citation type="submission" date="2018-09" db="EMBL/GenBank/DDBJ databases">
        <title>Micromonospora sp. nov. MS1-9, isolated from a root of Musa sp.</title>
        <authorList>
            <person name="Kuncharoen N."/>
            <person name="Kudo T."/>
            <person name="Ohkuma M."/>
            <person name="Yuki M."/>
            <person name="Tanasupawat S."/>
        </authorList>
    </citation>
    <scope>NUCLEOTIDE SEQUENCE [LARGE SCALE GENOMIC DNA]</scope>
    <source>
        <strain evidence="3 5">MS1-9</strain>
        <strain evidence="2 4">NGC1-4</strain>
    </source>
</reference>
<evidence type="ECO:0000313" key="2">
    <source>
        <dbReference type="EMBL" id="RKN20163.1"/>
    </source>
</evidence>
<evidence type="ECO:0000313" key="4">
    <source>
        <dbReference type="Proteomes" id="UP000271548"/>
    </source>
</evidence>
<keyword evidence="4" id="KW-1185">Reference proteome</keyword>
<name>A0A3A9XWZ8_9ACTN</name>
<comment type="caution">
    <text evidence="3">The sequence shown here is derived from an EMBL/GenBank/DDBJ whole genome shotgun (WGS) entry which is preliminary data.</text>
</comment>
<evidence type="ECO:0000313" key="3">
    <source>
        <dbReference type="EMBL" id="RKN28933.1"/>
    </source>
</evidence>
<accession>A0A3A9XWZ8</accession>
<dbReference type="EMBL" id="RAZS01000004">
    <property type="protein sequence ID" value="RKN20163.1"/>
    <property type="molecule type" value="Genomic_DNA"/>
</dbReference>
<protein>
    <recommendedName>
        <fullName evidence="6">Ferritin-like domain-containing protein</fullName>
    </recommendedName>
</protein>
<evidence type="ECO:0000313" key="5">
    <source>
        <dbReference type="Proteomes" id="UP000275865"/>
    </source>
</evidence>
<dbReference type="EMBL" id="RAZT01000013">
    <property type="protein sequence ID" value="RKN28933.1"/>
    <property type="molecule type" value="Genomic_DNA"/>
</dbReference>
<gene>
    <name evidence="3" type="ORF">D7044_24500</name>
    <name evidence="2" type="ORF">D7147_12930</name>
</gene>
<feature type="region of interest" description="Disordered" evidence="1">
    <location>
        <begin position="1"/>
        <end position="30"/>
    </location>
</feature>
<evidence type="ECO:0008006" key="6">
    <source>
        <dbReference type="Google" id="ProtNLM"/>
    </source>
</evidence>
<dbReference type="Proteomes" id="UP000275865">
    <property type="component" value="Unassembled WGS sequence"/>
</dbReference>
<organism evidence="3 5">
    <name type="scientific">Micromonospora musae</name>
    <dbReference type="NCBI Taxonomy" id="1894970"/>
    <lineage>
        <taxon>Bacteria</taxon>
        <taxon>Bacillati</taxon>
        <taxon>Actinomycetota</taxon>
        <taxon>Actinomycetes</taxon>
        <taxon>Micromonosporales</taxon>
        <taxon>Micromonosporaceae</taxon>
        <taxon>Micromonospora</taxon>
    </lineage>
</organism>
<dbReference type="Proteomes" id="UP000271548">
    <property type="component" value="Unassembled WGS sequence"/>
</dbReference>
<dbReference type="AlphaFoldDB" id="A0A3A9XWZ8"/>
<evidence type="ECO:0000256" key="1">
    <source>
        <dbReference type="SAM" id="MobiDB-lite"/>
    </source>
</evidence>
<proteinExistence type="predicted"/>
<sequence>MALGAAAGPLTACDPFGRDETPPPPDPLRPLLDESLALATAYRDAAAAHVDLAARLTPIADAHQAHATELARLLDVDLPSTGPTPGGAALPDPDAALTDLRQRERVGRDAAVTACASAPAARAALVGSIAAARATHLEALK</sequence>